<dbReference type="RefSeq" id="WP_133037133.1">
    <property type="nucleotide sequence ID" value="NZ_BAABEI010000004.1"/>
</dbReference>
<comment type="caution">
    <text evidence="3">The sequence shown here is derived from an EMBL/GenBank/DDBJ whole genome shotgun (WGS) entry which is preliminary data.</text>
</comment>
<dbReference type="Proteomes" id="UP000295351">
    <property type="component" value="Unassembled WGS sequence"/>
</dbReference>
<proteinExistence type="inferred from homology"/>
<protein>
    <submittedName>
        <fullName evidence="3">LDH2 family malate/lactate/ureidoglycolate dehydrogenase</fullName>
    </submittedName>
</protein>
<dbReference type="Gene3D" id="3.30.1370.60">
    <property type="entry name" value="Hypothetical oxidoreductase yiak, domain 2"/>
    <property type="match status" value="1"/>
</dbReference>
<dbReference type="AlphaFoldDB" id="A0A4R2BUX2"/>
<dbReference type="InterPro" id="IPR043143">
    <property type="entry name" value="Mal/L-sulf/L-lact_DH-like_NADP"/>
</dbReference>
<comment type="similarity">
    <text evidence="1">Belongs to the LDH2/MDH2 oxidoreductase family.</text>
</comment>
<evidence type="ECO:0000256" key="1">
    <source>
        <dbReference type="ARBA" id="ARBA00006056"/>
    </source>
</evidence>
<dbReference type="PANTHER" id="PTHR11091">
    <property type="entry name" value="OXIDOREDUCTASE-RELATED"/>
    <property type="match status" value="1"/>
</dbReference>
<dbReference type="SUPFAM" id="SSF89733">
    <property type="entry name" value="L-sulfolactate dehydrogenase-like"/>
    <property type="match status" value="1"/>
</dbReference>
<evidence type="ECO:0000313" key="4">
    <source>
        <dbReference type="Proteomes" id="UP000295351"/>
    </source>
</evidence>
<dbReference type="GO" id="GO:0016491">
    <property type="term" value="F:oxidoreductase activity"/>
    <property type="evidence" value="ECO:0007669"/>
    <property type="project" value="UniProtKB-KW"/>
</dbReference>
<accession>A0A4R2BUX2</accession>
<dbReference type="InterPro" id="IPR036111">
    <property type="entry name" value="Mal/L-sulfo/L-lacto_DH-like_sf"/>
</dbReference>
<name>A0A4R2BUX2_SHIGR</name>
<reference evidence="3 4" key="1">
    <citation type="submission" date="2019-03" db="EMBL/GenBank/DDBJ databases">
        <title>Genomic Encyclopedia of Type Strains, Phase IV (KMG-IV): sequencing the most valuable type-strain genomes for metagenomic binning, comparative biology and taxonomic classification.</title>
        <authorList>
            <person name="Goeker M."/>
        </authorList>
    </citation>
    <scope>NUCLEOTIDE SEQUENCE [LARGE SCALE GENOMIC DNA]</scope>
    <source>
        <strain evidence="3 4">DSM 18401</strain>
    </source>
</reference>
<keyword evidence="2" id="KW-0560">Oxidoreductase</keyword>
<sequence>MQAKDGTVVHADAARLEAAVAGIFAGLDLPAQDAATVAHYLVLADLRGVGTHGISRIPVYADRLRRGLVRARPDIRVSHPMPAAAHVDGDDGLGFVVARRAMQEAIAASERCGIGMASVRNSAHFGMAAAYLLEAIDAGHAAFVFTNASPSMPVWGGRSPFLGTSPFAFGAPGGEGSPPIVLDMATSVVARGKIRRAMQTGEPIPAGWALDADGRETTDARRAYEGIVLPLGGPKGSGLSLMMEVLAGVMSGAAYGGKVGDQYRDLDRPQNVGHSFIAFRPSLFLGEAAYRTRMDDLVTRARTCPRVDDDQPILMPGEPEANRMKTRLAEGIPLTAADLAMLREQADLAGLSIDLDTLGKA</sequence>
<dbReference type="Gene3D" id="1.10.1530.10">
    <property type="match status" value="1"/>
</dbReference>
<dbReference type="Pfam" id="PF02615">
    <property type="entry name" value="Ldh_2"/>
    <property type="match status" value="1"/>
</dbReference>
<evidence type="ECO:0000256" key="2">
    <source>
        <dbReference type="ARBA" id="ARBA00023002"/>
    </source>
</evidence>
<dbReference type="InterPro" id="IPR003767">
    <property type="entry name" value="Malate/L-lactate_DH-like"/>
</dbReference>
<keyword evidence="4" id="KW-1185">Reference proteome</keyword>
<organism evidence="3 4">
    <name type="scientific">Shinella granuli</name>
    <dbReference type="NCBI Taxonomy" id="323621"/>
    <lineage>
        <taxon>Bacteria</taxon>
        <taxon>Pseudomonadati</taxon>
        <taxon>Pseudomonadota</taxon>
        <taxon>Alphaproteobacteria</taxon>
        <taxon>Hyphomicrobiales</taxon>
        <taxon>Rhizobiaceae</taxon>
        <taxon>Shinella</taxon>
    </lineage>
</organism>
<evidence type="ECO:0000313" key="3">
    <source>
        <dbReference type="EMBL" id="TCN31617.1"/>
    </source>
</evidence>
<dbReference type="EMBL" id="SLVX01000053">
    <property type="protein sequence ID" value="TCN31617.1"/>
    <property type="molecule type" value="Genomic_DNA"/>
</dbReference>
<dbReference type="InterPro" id="IPR043144">
    <property type="entry name" value="Mal/L-sulf/L-lact_DH-like_ah"/>
</dbReference>
<dbReference type="PANTHER" id="PTHR11091:SF0">
    <property type="entry name" value="MALATE DEHYDROGENASE"/>
    <property type="match status" value="1"/>
</dbReference>
<gene>
    <name evidence="3" type="ORF">EV665_1536</name>
</gene>